<dbReference type="SUPFAM" id="SSF56281">
    <property type="entry name" value="Metallo-hydrolase/oxidoreductase"/>
    <property type="match status" value="1"/>
</dbReference>
<evidence type="ECO:0000256" key="2">
    <source>
        <dbReference type="ARBA" id="ARBA00007093"/>
    </source>
</evidence>
<dbReference type="FunFam" id="3.40.50.10890:FF:000005">
    <property type="entry name" value="Cleavage and polyadenylation specificity factor subunit 3-II"/>
    <property type="match status" value="1"/>
</dbReference>
<organism evidence="8 9">
    <name type="scientific">Smittium megazygosporum</name>
    <dbReference type="NCBI Taxonomy" id="133381"/>
    <lineage>
        <taxon>Eukaryota</taxon>
        <taxon>Fungi</taxon>
        <taxon>Fungi incertae sedis</taxon>
        <taxon>Zoopagomycota</taxon>
        <taxon>Kickxellomycotina</taxon>
        <taxon>Harpellomycetes</taxon>
        <taxon>Harpellales</taxon>
        <taxon>Legeriomycetaceae</taxon>
        <taxon>Smittium</taxon>
    </lineage>
</organism>
<dbReference type="InterPro" id="IPR050698">
    <property type="entry name" value="MBL"/>
</dbReference>
<dbReference type="GO" id="GO:0005634">
    <property type="term" value="C:nucleus"/>
    <property type="evidence" value="ECO:0007669"/>
    <property type="project" value="UniProtKB-SubCell"/>
</dbReference>
<evidence type="ECO:0000313" key="9">
    <source>
        <dbReference type="Proteomes" id="UP000245609"/>
    </source>
</evidence>
<dbReference type="InterPro" id="IPR011108">
    <property type="entry name" value="RMMBL"/>
</dbReference>
<feature type="region of interest" description="Disordered" evidence="5">
    <location>
        <begin position="631"/>
        <end position="748"/>
    </location>
</feature>
<evidence type="ECO:0000313" key="8">
    <source>
        <dbReference type="EMBL" id="PVV03655.1"/>
    </source>
</evidence>
<dbReference type="OrthoDB" id="10249535at2759"/>
<evidence type="ECO:0000259" key="7">
    <source>
        <dbReference type="SMART" id="SM01027"/>
    </source>
</evidence>
<name>A0A2T9ZGC5_9FUNG</name>
<feature type="compositionally biased region" description="Acidic residues" evidence="5">
    <location>
        <begin position="726"/>
        <end position="737"/>
    </location>
</feature>
<dbReference type="Pfam" id="PF16661">
    <property type="entry name" value="Lactamase_B_6"/>
    <property type="match status" value="1"/>
</dbReference>
<dbReference type="CDD" id="cd16291">
    <property type="entry name" value="INTS11-like_MBL-fold"/>
    <property type="match status" value="1"/>
</dbReference>
<keyword evidence="4" id="KW-0539">Nucleus</keyword>
<dbReference type="AlphaFoldDB" id="A0A2T9ZGC5"/>
<evidence type="ECO:0000256" key="3">
    <source>
        <dbReference type="ARBA" id="ARBA00022801"/>
    </source>
</evidence>
<dbReference type="InterPro" id="IPR041897">
    <property type="entry name" value="INTS11-like_MBL-fold"/>
</dbReference>
<comment type="similarity">
    <text evidence="2">Belongs to the metallo-beta-lactamase superfamily. RNA-metabolizing metallo-beta-lactamase-like family. INTS11 subfamily.</text>
</comment>
<feature type="domain" description="Beta-Casp" evidence="7">
    <location>
        <begin position="242"/>
        <end position="360"/>
    </location>
</feature>
<feature type="compositionally biased region" description="Polar residues" evidence="5">
    <location>
        <begin position="632"/>
        <end position="653"/>
    </location>
</feature>
<keyword evidence="9" id="KW-1185">Reference proteome</keyword>
<reference evidence="8 9" key="1">
    <citation type="journal article" date="2018" name="MBio">
        <title>Comparative Genomics Reveals the Core Gene Toolbox for the Fungus-Insect Symbiosis.</title>
        <authorList>
            <person name="Wang Y."/>
            <person name="Stata M."/>
            <person name="Wang W."/>
            <person name="Stajich J.E."/>
            <person name="White M.M."/>
            <person name="Moncalvo J.M."/>
        </authorList>
    </citation>
    <scope>NUCLEOTIDE SEQUENCE [LARGE SCALE GENOMIC DNA]</scope>
    <source>
        <strain evidence="8 9">SC-DP-2</strain>
    </source>
</reference>
<dbReference type="Pfam" id="PF10996">
    <property type="entry name" value="Beta-Casp"/>
    <property type="match status" value="1"/>
</dbReference>
<dbReference type="SMART" id="SM00849">
    <property type="entry name" value="Lactamase_B"/>
    <property type="match status" value="1"/>
</dbReference>
<dbReference type="Gene3D" id="3.40.50.10890">
    <property type="match status" value="1"/>
</dbReference>
<dbReference type="PANTHER" id="PTHR11203:SF37">
    <property type="entry name" value="INTEGRATOR COMPLEX SUBUNIT 11"/>
    <property type="match status" value="1"/>
</dbReference>
<keyword evidence="3" id="KW-0378">Hydrolase</keyword>
<sequence>MKVLPLGAGQDVGRSCIVVTINDKNIMFDCGMHMGYNDERRFPDFSFISKTSDFDNIIDALVISHFHLDHCGALPYFTEMCGYNGPIYMTAPTKAIVPILLEDYRKIMVDRRGETNFFTSQDIKNCLNKVTIVGLHETVLVKPDLELTVYYAGHVLGASMIYMKSGKESVLYTGDYNMTPDRHLGSAWVNRVRPTALITESTYGATIRDSKRARERDFLDKVHRCISGGGKVLIPCFALGRAQELCILIESYWERMGLTVPVYFSAGLTERANRFYKLFINWTNQKVKSVFADRNPFDFKYIKPWKHEYVDLPSPMVVFATPGMLHVGMSLEIFKKWAPDPKNMLIIPGYCVEGTIGAKVLAGHTVIDVDPFTKINVNLSVESLSFSAHADAKGIMELIRQADPSNVVLVHGEKSRMTFLKSKVMSEFGLPCYDPANGETLYLTDPNQMETGLISSNFLMSCWNAHVKSRIALEFISLKDLEKSKSLDELVNNENKINWISQTPMDKIPINGILMKKRGEELIQIVSIDDLRASPVNEGKKEIGMLTESEIDFLEKSPDSNQFYFSIIKQFSGGTFRKSFISKKYKISPEMVVLLSIYTLLTSGYGIKGTLTVYNEPVLRIFQASKPALISDSESSKCNPSEFTDSESKLSTHSQKRYLNDDLQGKSSSKRSRQNKLGLQLGEKNKKESEYKNSNFSESESENNRVKIGSDSEEETEADGSAISADESDPFEDDDSMISDLSTDRNKDPSSNDFIVDFECKLAESKHSKFAANLEWCGVSIAILNPESKPANDHLNLVQVSWELKDEQSASIVFSVLNGILQ</sequence>
<dbReference type="InterPro" id="IPR022712">
    <property type="entry name" value="Beta_Casp"/>
</dbReference>
<protein>
    <submittedName>
        <fullName evidence="8">Uncharacterized protein</fullName>
    </submittedName>
</protein>
<evidence type="ECO:0000256" key="1">
    <source>
        <dbReference type="ARBA" id="ARBA00004123"/>
    </source>
</evidence>
<dbReference type="SMART" id="SM01027">
    <property type="entry name" value="Beta-Casp"/>
    <property type="match status" value="1"/>
</dbReference>
<gene>
    <name evidence="8" type="ORF">BB560_001857</name>
</gene>
<comment type="subcellular location">
    <subcellularLocation>
        <location evidence="1">Nucleus</location>
    </subcellularLocation>
</comment>
<evidence type="ECO:0000256" key="4">
    <source>
        <dbReference type="ARBA" id="ARBA00023242"/>
    </source>
</evidence>
<evidence type="ECO:0000259" key="6">
    <source>
        <dbReference type="SMART" id="SM00849"/>
    </source>
</evidence>
<dbReference type="InterPro" id="IPR036866">
    <property type="entry name" value="RibonucZ/Hydroxyglut_hydro"/>
</dbReference>
<dbReference type="GO" id="GO:0004521">
    <property type="term" value="F:RNA endonuclease activity"/>
    <property type="evidence" value="ECO:0007669"/>
    <property type="project" value="TreeGrafter"/>
</dbReference>
<accession>A0A2T9ZGC5</accession>
<dbReference type="PANTHER" id="PTHR11203">
    <property type="entry name" value="CLEAVAGE AND POLYADENYLATION SPECIFICITY FACTOR FAMILY MEMBER"/>
    <property type="match status" value="1"/>
</dbReference>
<feature type="domain" description="Metallo-beta-lactamase" evidence="6">
    <location>
        <begin position="13"/>
        <end position="230"/>
    </location>
</feature>
<dbReference type="Gene3D" id="3.60.15.10">
    <property type="entry name" value="Ribonuclease Z/Hydroxyacylglutathione hydrolase-like"/>
    <property type="match status" value="1"/>
</dbReference>
<dbReference type="InterPro" id="IPR001279">
    <property type="entry name" value="Metallo-B-lactamas"/>
</dbReference>
<evidence type="ECO:0000256" key="5">
    <source>
        <dbReference type="SAM" id="MobiDB-lite"/>
    </source>
</evidence>
<dbReference type="STRING" id="133381.A0A2T9ZGC5"/>
<dbReference type="Pfam" id="PF07521">
    <property type="entry name" value="RMMBL"/>
    <property type="match status" value="1"/>
</dbReference>
<dbReference type="Proteomes" id="UP000245609">
    <property type="component" value="Unassembled WGS sequence"/>
</dbReference>
<proteinExistence type="inferred from homology"/>
<comment type="caution">
    <text evidence="8">The sequence shown here is derived from an EMBL/GenBank/DDBJ whole genome shotgun (WGS) entry which is preliminary data.</text>
</comment>
<dbReference type="EMBL" id="MBFS01000207">
    <property type="protein sequence ID" value="PVV03655.1"/>
    <property type="molecule type" value="Genomic_DNA"/>
</dbReference>
<dbReference type="GO" id="GO:0016180">
    <property type="term" value="P:snRNA processing"/>
    <property type="evidence" value="ECO:0007669"/>
    <property type="project" value="TreeGrafter"/>
</dbReference>
<dbReference type="GO" id="GO:0016787">
    <property type="term" value="F:hydrolase activity"/>
    <property type="evidence" value="ECO:0007669"/>
    <property type="project" value="UniProtKB-KW"/>
</dbReference>
<dbReference type="FunFam" id="3.60.15.10:FF:000028">
    <property type="entry name" value="Integrator complex subunit 11 isoform X3"/>
    <property type="match status" value="1"/>
</dbReference>